<dbReference type="RefSeq" id="WP_104433629.1">
    <property type="nucleotide sequence ID" value="NZ_PTJD01000010.1"/>
</dbReference>
<accession>A0A2S6IGQ7</accession>
<reference evidence="2 3" key="1">
    <citation type="submission" date="2018-02" db="EMBL/GenBank/DDBJ databases">
        <title>Genomic Encyclopedia of Archaeal and Bacterial Type Strains, Phase II (KMG-II): from individual species to whole genera.</title>
        <authorList>
            <person name="Goeker M."/>
        </authorList>
    </citation>
    <scope>NUCLEOTIDE SEQUENCE [LARGE SCALE GENOMIC DNA]</scope>
    <source>
        <strain evidence="2 3">DSM 22857</strain>
    </source>
</reference>
<dbReference type="GO" id="GO:0008999">
    <property type="term" value="F:protein-N-terminal-alanine acetyltransferase activity"/>
    <property type="evidence" value="ECO:0007669"/>
    <property type="project" value="TreeGrafter"/>
</dbReference>
<dbReference type="InterPro" id="IPR016181">
    <property type="entry name" value="Acyl_CoA_acyltransferase"/>
</dbReference>
<evidence type="ECO:0000313" key="2">
    <source>
        <dbReference type="EMBL" id="PPK93398.1"/>
    </source>
</evidence>
<dbReference type="PANTHER" id="PTHR43441:SF10">
    <property type="entry name" value="ACETYLTRANSFERASE"/>
    <property type="match status" value="1"/>
</dbReference>
<dbReference type="InterPro" id="IPR000182">
    <property type="entry name" value="GNAT_dom"/>
</dbReference>
<comment type="caution">
    <text evidence="2">The sequence shown here is derived from an EMBL/GenBank/DDBJ whole genome shotgun (WGS) entry which is preliminary data.</text>
</comment>
<dbReference type="GO" id="GO:1990189">
    <property type="term" value="F:protein N-terminal-serine acetyltransferase activity"/>
    <property type="evidence" value="ECO:0007669"/>
    <property type="project" value="TreeGrafter"/>
</dbReference>
<dbReference type="PROSITE" id="PS51186">
    <property type="entry name" value="GNAT"/>
    <property type="match status" value="2"/>
</dbReference>
<evidence type="ECO:0000259" key="1">
    <source>
        <dbReference type="PROSITE" id="PS51186"/>
    </source>
</evidence>
<dbReference type="GO" id="GO:0005737">
    <property type="term" value="C:cytoplasm"/>
    <property type="evidence" value="ECO:0007669"/>
    <property type="project" value="TreeGrafter"/>
</dbReference>
<dbReference type="SUPFAM" id="SSF55729">
    <property type="entry name" value="Acyl-CoA N-acyltransferases (Nat)"/>
    <property type="match status" value="2"/>
</dbReference>
<dbReference type="Pfam" id="PF13302">
    <property type="entry name" value="Acetyltransf_3"/>
    <property type="match status" value="2"/>
</dbReference>
<dbReference type="InterPro" id="IPR051908">
    <property type="entry name" value="Ribosomal_N-acetyltransferase"/>
</dbReference>
<dbReference type="PANTHER" id="PTHR43441">
    <property type="entry name" value="RIBOSOMAL-PROTEIN-SERINE ACETYLTRANSFERASE"/>
    <property type="match status" value="1"/>
</dbReference>
<proteinExistence type="predicted"/>
<protein>
    <submittedName>
        <fullName evidence="2">RimJ/RimL family protein N-acetyltransferase</fullName>
    </submittedName>
</protein>
<dbReference type="Gene3D" id="3.40.630.30">
    <property type="match status" value="2"/>
</dbReference>
<keyword evidence="3" id="KW-1185">Reference proteome</keyword>
<organism evidence="2 3">
    <name type="scientific">Kineococcus xinjiangensis</name>
    <dbReference type="NCBI Taxonomy" id="512762"/>
    <lineage>
        <taxon>Bacteria</taxon>
        <taxon>Bacillati</taxon>
        <taxon>Actinomycetota</taxon>
        <taxon>Actinomycetes</taxon>
        <taxon>Kineosporiales</taxon>
        <taxon>Kineosporiaceae</taxon>
        <taxon>Kineococcus</taxon>
    </lineage>
</organism>
<name>A0A2S6IGQ7_9ACTN</name>
<sequence length="380" mass="41482">MGRPHALRAPAPPRLTDGQDLLLRPHTAADLDALVAQCQDPEEQRWTRVAVPFGAAEAEEHLARAEQGWADGTLVSFAVEHDGRYVGRVHLRPDDSGWAELGFATSAGFRGRGLTVRAVRAALGWGFDELGLEGVHWRARLGNWASRRVAWACGFRVEGVLRGGCVLRDGRHDAWVGSLRREDPREPASPWFDVPVLDGDGVRLRPWRADDAERVVEACDDPRTRRWLPHLPAPYTRAHAEWYLDFQQEEAAAGGGVYWCVADGDDRCVASVSVMIAGRGAGAGAAELGWWTHPAARGRGVMTRAARLAAGHALASREAGGLGLHRLLVRVAEGNAASQAVAVRLGAREVGRDREAELLRDGSRQDLLRYDLLREELDGG</sequence>
<dbReference type="EMBL" id="PTJD01000010">
    <property type="protein sequence ID" value="PPK93398.1"/>
    <property type="molecule type" value="Genomic_DNA"/>
</dbReference>
<feature type="domain" description="N-acetyltransferase" evidence="1">
    <location>
        <begin position="21"/>
        <end position="182"/>
    </location>
</feature>
<dbReference type="AlphaFoldDB" id="A0A2S6IGQ7"/>
<dbReference type="OrthoDB" id="9795188at2"/>
<keyword evidence="2" id="KW-0808">Transferase</keyword>
<feature type="domain" description="N-acetyltransferase" evidence="1">
    <location>
        <begin position="202"/>
        <end position="375"/>
    </location>
</feature>
<dbReference type="Proteomes" id="UP000239485">
    <property type="component" value="Unassembled WGS sequence"/>
</dbReference>
<evidence type="ECO:0000313" key="3">
    <source>
        <dbReference type="Proteomes" id="UP000239485"/>
    </source>
</evidence>
<gene>
    <name evidence="2" type="ORF">CLV92_11026</name>
</gene>